<comment type="cofactor">
    <cofactor evidence="1">
        <name>pyridoxal 5'-phosphate</name>
        <dbReference type="ChEBI" id="CHEBI:597326"/>
    </cofactor>
</comment>
<dbReference type="Pfam" id="PF00291">
    <property type="entry name" value="PALP"/>
    <property type="match status" value="1"/>
</dbReference>
<organism evidence="5 6">
    <name type="scientific">Fulvivirga kasyanovii</name>
    <dbReference type="NCBI Taxonomy" id="396812"/>
    <lineage>
        <taxon>Bacteria</taxon>
        <taxon>Pseudomonadati</taxon>
        <taxon>Bacteroidota</taxon>
        <taxon>Cytophagia</taxon>
        <taxon>Cytophagales</taxon>
        <taxon>Fulvivirgaceae</taxon>
        <taxon>Fulvivirga</taxon>
    </lineage>
</organism>
<dbReference type="InterPro" id="IPR036052">
    <property type="entry name" value="TrpB-like_PALP_sf"/>
</dbReference>
<evidence type="ECO:0000259" key="4">
    <source>
        <dbReference type="Pfam" id="PF00291"/>
    </source>
</evidence>
<dbReference type="Gene3D" id="3.40.50.1100">
    <property type="match status" value="2"/>
</dbReference>
<proteinExistence type="inferred from homology"/>
<dbReference type="PANTHER" id="PTHR43780:SF2">
    <property type="entry name" value="1-AMINOCYCLOPROPANE-1-CARBOXYLATE DEAMINASE-RELATED"/>
    <property type="match status" value="1"/>
</dbReference>
<keyword evidence="6" id="KW-1185">Reference proteome</keyword>
<dbReference type="SUPFAM" id="SSF53686">
    <property type="entry name" value="Tryptophan synthase beta subunit-like PLP-dependent enzymes"/>
    <property type="match status" value="1"/>
</dbReference>
<dbReference type="EMBL" id="SMLW01000659">
    <property type="protein sequence ID" value="MTI28281.1"/>
    <property type="molecule type" value="Genomic_DNA"/>
</dbReference>
<protein>
    <submittedName>
        <fullName evidence="5">1-aminocyclopropane-1-carboxylate deaminase/D-cysteine desulfhydrase</fullName>
    </submittedName>
</protein>
<evidence type="ECO:0000256" key="1">
    <source>
        <dbReference type="ARBA" id="ARBA00001933"/>
    </source>
</evidence>
<dbReference type="PANTHER" id="PTHR43780">
    <property type="entry name" value="1-AMINOCYCLOPROPANE-1-CARBOXYLATE DEAMINASE-RELATED"/>
    <property type="match status" value="1"/>
</dbReference>
<comment type="similarity">
    <text evidence="2">Belongs to the ACC deaminase/D-cysteine desulfhydrase family.</text>
</comment>
<accession>A0ABW9RWK8</accession>
<feature type="domain" description="Tryptophan synthase beta chain-like PALP" evidence="4">
    <location>
        <begin position="20"/>
        <end position="291"/>
    </location>
</feature>
<dbReference type="PIRSF" id="PIRSF006278">
    <property type="entry name" value="ACCD_DCysDesulf"/>
    <property type="match status" value="1"/>
</dbReference>
<evidence type="ECO:0000256" key="3">
    <source>
        <dbReference type="ARBA" id="ARBA00022898"/>
    </source>
</evidence>
<evidence type="ECO:0000313" key="6">
    <source>
        <dbReference type="Proteomes" id="UP000798808"/>
    </source>
</evidence>
<sequence length="298" mass="33942">MLKLYEQPAIEEVKEEWINEKGVRLFIKREDRIHPFVSGNKWRKLKYNLLKAREDGHKTLLTFGGAFSNHIYAAAAAAKEAGFQSIGVIRGDELADKPLNETLSFAKDNGMKFHFVSREDYRIKHEELFITALKEQFGEFYLVPEGGSNHLAIRGCEEIVDDQVKRFDFIGLPVGTGGTISGIISASDKYQQVIGFSALKGDFLIDEVKNFLSSYQINRPVSLNWQIETDYHFGGYAKTTPELINFIKRFEADHNIPLDQVYTGKMMYGLYDKIRKGYFDEGVKILAIHTGGLQGRRL</sequence>
<keyword evidence="3" id="KW-0663">Pyridoxal phosphate</keyword>
<dbReference type="InterPro" id="IPR027278">
    <property type="entry name" value="ACCD_DCysDesulf"/>
</dbReference>
<comment type="caution">
    <text evidence="5">The sequence shown here is derived from an EMBL/GenBank/DDBJ whole genome shotgun (WGS) entry which is preliminary data.</text>
</comment>
<name>A0ABW9RWK8_9BACT</name>
<evidence type="ECO:0000313" key="5">
    <source>
        <dbReference type="EMBL" id="MTI28281.1"/>
    </source>
</evidence>
<gene>
    <name evidence="5" type="ORF">E1163_25215</name>
</gene>
<reference evidence="5 6" key="1">
    <citation type="submission" date="2019-02" db="EMBL/GenBank/DDBJ databases">
        <authorList>
            <person name="Goldberg S.R."/>
            <person name="Haltli B.A."/>
            <person name="Correa H."/>
            <person name="Russell K.G."/>
        </authorList>
    </citation>
    <scope>NUCLEOTIDE SEQUENCE [LARGE SCALE GENOMIC DNA]</scope>
    <source>
        <strain evidence="5 6">JCM 16186</strain>
    </source>
</reference>
<dbReference type="Proteomes" id="UP000798808">
    <property type="component" value="Unassembled WGS sequence"/>
</dbReference>
<evidence type="ECO:0000256" key="2">
    <source>
        <dbReference type="ARBA" id="ARBA00008639"/>
    </source>
</evidence>
<dbReference type="InterPro" id="IPR001926">
    <property type="entry name" value="TrpB-like_PALP"/>
</dbReference>